<comment type="subcellular location">
    <subcellularLocation>
        <location evidence="1">Cell outer membrane</location>
    </subcellularLocation>
</comment>
<dbReference type="RefSeq" id="WP_183635702.1">
    <property type="nucleotide sequence ID" value="NZ_BAABLE010000005.1"/>
</dbReference>
<dbReference type="CDD" id="cd07185">
    <property type="entry name" value="OmpA_C-like"/>
    <property type="match status" value="1"/>
</dbReference>
<keyword evidence="6" id="KW-0732">Signal</keyword>
<evidence type="ECO:0000256" key="3">
    <source>
        <dbReference type="ARBA" id="ARBA00023237"/>
    </source>
</evidence>
<evidence type="ECO:0000256" key="6">
    <source>
        <dbReference type="SAM" id="SignalP"/>
    </source>
</evidence>
<evidence type="ECO:0000256" key="5">
    <source>
        <dbReference type="SAM" id="MobiDB-lite"/>
    </source>
</evidence>
<dbReference type="EMBL" id="JACIET010000002">
    <property type="protein sequence ID" value="MBB4013778.1"/>
    <property type="molecule type" value="Genomic_DNA"/>
</dbReference>
<dbReference type="PRINTS" id="PR01021">
    <property type="entry name" value="OMPADOMAIN"/>
</dbReference>
<dbReference type="PANTHER" id="PTHR30329:SF21">
    <property type="entry name" value="LIPOPROTEIN YIAD-RELATED"/>
    <property type="match status" value="1"/>
</dbReference>
<dbReference type="Proteomes" id="UP000561045">
    <property type="component" value="Unassembled WGS sequence"/>
</dbReference>
<keyword evidence="3" id="KW-0998">Cell outer membrane</keyword>
<organism evidence="8 9">
    <name type="scientific">Niveibacterium umoris</name>
    <dbReference type="NCBI Taxonomy" id="1193620"/>
    <lineage>
        <taxon>Bacteria</taxon>
        <taxon>Pseudomonadati</taxon>
        <taxon>Pseudomonadota</taxon>
        <taxon>Betaproteobacteria</taxon>
        <taxon>Rhodocyclales</taxon>
        <taxon>Rhodocyclaceae</taxon>
        <taxon>Niveibacterium</taxon>
    </lineage>
</organism>
<evidence type="ECO:0000313" key="9">
    <source>
        <dbReference type="Proteomes" id="UP000561045"/>
    </source>
</evidence>
<dbReference type="PANTHER" id="PTHR30329">
    <property type="entry name" value="STATOR ELEMENT OF FLAGELLAR MOTOR COMPLEX"/>
    <property type="match status" value="1"/>
</dbReference>
<feature type="chain" id="PRO_5032352686" evidence="6">
    <location>
        <begin position="25"/>
        <end position="368"/>
    </location>
</feature>
<feature type="domain" description="OmpA-like" evidence="7">
    <location>
        <begin position="190"/>
        <end position="308"/>
    </location>
</feature>
<dbReference type="InterPro" id="IPR050330">
    <property type="entry name" value="Bact_OuterMem_StrucFunc"/>
</dbReference>
<dbReference type="GO" id="GO:0009279">
    <property type="term" value="C:cell outer membrane"/>
    <property type="evidence" value="ECO:0007669"/>
    <property type="project" value="UniProtKB-SubCell"/>
</dbReference>
<keyword evidence="2 4" id="KW-0472">Membrane</keyword>
<evidence type="ECO:0000256" key="2">
    <source>
        <dbReference type="ARBA" id="ARBA00023136"/>
    </source>
</evidence>
<dbReference type="InterPro" id="IPR006665">
    <property type="entry name" value="OmpA-like"/>
</dbReference>
<dbReference type="PROSITE" id="PS51123">
    <property type="entry name" value="OMPA_2"/>
    <property type="match status" value="1"/>
</dbReference>
<name>A0A840BQG9_9RHOO</name>
<sequence length="368" mass="39490">MRLSFRLLGIGFVLFGLGATPAIGASGPDHPEVPPYPGAKMDHYDFKEYEEFQLILSKPYLRGSEYVADKLMPLEGAVTYIHYNRPESASALQIFRNYQSALRRSGFTELFTCERPCTESNLGDFQKLMKARDLYLNYSRDNQYLAAQRGNTYVSMWVNDGGIWQFVVEKGQLDDGRIAVSGNSPIAKSLSENGKVDLYGFQFDTGKATLTAASAATLKELGKVLQDNPTLKLDIIGHTDDVGGADANQQLSEARASAVAMALATQQGIDMGRLNASGRGMTQPVAPNTTDAGRAKNRRVEIVARSATAASPGGTTTASAPRATPAARQTQQQAPAQGNSQEASKGITINDAVNAIDAAAKLKGLFGL</sequence>
<feature type="signal peptide" evidence="6">
    <location>
        <begin position="1"/>
        <end position="24"/>
    </location>
</feature>
<evidence type="ECO:0000256" key="4">
    <source>
        <dbReference type="PROSITE-ProRule" id="PRU00473"/>
    </source>
</evidence>
<protein>
    <submittedName>
        <fullName evidence="8">Outer membrane protein OmpA-like peptidoglycan-associated protein</fullName>
    </submittedName>
</protein>
<dbReference type="AlphaFoldDB" id="A0A840BQG9"/>
<accession>A0A840BQG9</accession>
<reference evidence="8 9" key="1">
    <citation type="submission" date="2020-08" db="EMBL/GenBank/DDBJ databases">
        <title>Genomic Encyclopedia of Type Strains, Phase IV (KMG-IV): sequencing the most valuable type-strain genomes for metagenomic binning, comparative biology and taxonomic classification.</title>
        <authorList>
            <person name="Goeker M."/>
        </authorList>
    </citation>
    <scope>NUCLEOTIDE SEQUENCE [LARGE SCALE GENOMIC DNA]</scope>
    <source>
        <strain evidence="8 9">DSM 106739</strain>
    </source>
</reference>
<evidence type="ECO:0000259" key="7">
    <source>
        <dbReference type="PROSITE" id="PS51123"/>
    </source>
</evidence>
<feature type="region of interest" description="Disordered" evidence="5">
    <location>
        <begin position="306"/>
        <end position="343"/>
    </location>
</feature>
<dbReference type="Pfam" id="PF00691">
    <property type="entry name" value="OmpA"/>
    <property type="match status" value="1"/>
</dbReference>
<dbReference type="InterPro" id="IPR036737">
    <property type="entry name" value="OmpA-like_sf"/>
</dbReference>
<dbReference type="InterPro" id="IPR006664">
    <property type="entry name" value="OMP_bac"/>
</dbReference>
<dbReference type="PROSITE" id="PS01068">
    <property type="entry name" value="OMPA_1"/>
    <property type="match status" value="1"/>
</dbReference>
<feature type="compositionally biased region" description="Low complexity" evidence="5">
    <location>
        <begin position="306"/>
        <end position="337"/>
    </location>
</feature>
<evidence type="ECO:0000256" key="1">
    <source>
        <dbReference type="ARBA" id="ARBA00004442"/>
    </source>
</evidence>
<dbReference type="Gene3D" id="3.30.1330.60">
    <property type="entry name" value="OmpA-like domain"/>
    <property type="match status" value="1"/>
</dbReference>
<evidence type="ECO:0000313" key="8">
    <source>
        <dbReference type="EMBL" id="MBB4013778.1"/>
    </source>
</evidence>
<proteinExistence type="predicted"/>
<dbReference type="InterPro" id="IPR006690">
    <property type="entry name" value="OMPA-like_CS"/>
</dbReference>
<comment type="caution">
    <text evidence="8">The sequence shown here is derived from an EMBL/GenBank/DDBJ whole genome shotgun (WGS) entry which is preliminary data.</text>
</comment>
<dbReference type="SUPFAM" id="SSF103088">
    <property type="entry name" value="OmpA-like"/>
    <property type="match status" value="1"/>
</dbReference>
<gene>
    <name evidence="8" type="ORF">GGR36_003124</name>
</gene>
<keyword evidence="9" id="KW-1185">Reference proteome</keyword>